<dbReference type="SMART" id="SM01121">
    <property type="entry name" value="Dak1_2"/>
    <property type="match status" value="1"/>
</dbReference>
<dbReference type="Pfam" id="PF21645">
    <property type="entry name" value="FakA-like_M"/>
    <property type="match status" value="1"/>
</dbReference>
<dbReference type="InterPro" id="IPR036117">
    <property type="entry name" value="DhaL_dom_sf"/>
</dbReference>
<dbReference type="InterPro" id="IPR033470">
    <property type="entry name" value="FakA-like_C"/>
</dbReference>
<dbReference type="NCBIfam" id="TIGR03599">
    <property type="entry name" value="YloV"/>
    <property type="match status" value="1"/>
</dbReference>
<dbReference type="Proteomes" id="UP001057291">
    <property type="component" value="Unassembled WGS sequence"/>
</dbReference>
<dbReference type="InterPro" id="IPR048394">
    <property type="entry name" value="FakA-like_M"/>
</dbReference>
<dbReference type="Pfam" id="PF13684">
    <property type="entry name" value="FakA-like_C"/>
    <property type="match status" value="1"/>
</dbReference>
<dbReference type="RefSeq" id="WP_282200504.1">
    <property type="nucleotide sequence ID" value="NZ_BOQE01000001.1"/>
</dbReference>
<dbReference type="SUPFAM" id="SSF101473">
    <property type="entry name" value="DhaL-like"/>
    <property type="match status" value="1"/>
</dbReference>
<dbReference type="InterPro" id="IPR050270">
    <property type="entry name" value="DegV_domain_contain"/>
</dbReference>
<name>A0AAV4LIF1_9BACL</name>
<evidence type="ECO:0000259" key="1">
    <source>
        <dbReference type="PROSITE" id="PS51480"/>
    </source>
</evidence>
<dbReference type="EMBL" id="BOQE01000001">
    <property type="protein sequence ID" value="GIM47538.1"/>
    <property type="molecule type" value="Genomic_DNA"/>
</dbReference>
<dbReference type="PANTHER" id="PTHR33434:SF4">
    <property type="entry name" value="PHOSPHATASE PROTEIN"/>
    <property type="match status" value="1"/>
</dbReference>
<dbReference type="PANTHER" id="PTHR33434">
    <property type="entry name" value="DEGV DOMAIN-CONTAINING PROTEIN DR_1986-RELATED"/>
    <property type="match status" value="1"/>
</dbReference>
<dbReference type="AlphaFoldDB" id="A0AAV4LIF1"/>
<evidence type="ECO:0000313" key="2">
    <source>
        <dbReference type="EMBL" id="GIM47538.1"/>
    </source>
</evidence>
<feature type="domain" description="DhaL" evidence="1">
    <location>
        <begin position="9"/>
        <end position="202"/>
    </location>
</feature>
<organism evidence="2 3">
    <name type="scientific">Collibacillus ludicampi</name>
    <dbReference type="NCBI Taxonomy" id="2771369"/>
    <lineage>
        <taxon>Bacteria</taxon>
        <taxon>Bacillati</taxon>
        <taxon>Bacillota</taxon>
        <taxon>Bacilli</taxon>
        <taxon>Bacillales</taxon>
        <taxon>Alicyclobacillaceae</taxon>
        <taxon>Collibacillus</taxon>
    </lineage>
</organism>
<dbReference type="InterPro" id="IPR004007">
    <property type="entry name" value="DhaL_dom"/>
</dbReference>
<dbReference type="PROSITE" id="PS51480">
    <property type="entry name" value="DHAL"/>
    <property type="match status" value="1"/>
</dbReference>
<dbReference type="SMART" id="SM01120">
    <property type="entry name" value="Dak2"/>
    <property type="match status" value="1"/>
</dbReference>
<dbReference type="InterPro" id="IPR019986">
    <property type="entry name" value="YloV-like"/>
</dbReference>
<dbReference type="Gene3D" id="1.25.40.340">
    <property type="match status" value="1"/>
</dbReference>
<proteinExistence type="predicted"/>
<protein>
    <recommendedName>
        <fullName evidence="1">DhaL domain-containing protein</fullName>
    </recommendedName>
</protein>
<accession>A0AAV4LIF1</accession>
<comment type="caution">
    <text evidence="2">The sequence shown here is derived from an EMBL/GenBank/DDBJ whole genome shotgun (WGS) entry which is preliminary data.</text>
</comment>
<dbReference type="Pfam" id="PF02734">
    <property type="entry name" value="Dak2"/>
    <property type="match status" value="1"/>
</dbReference>
<keyword evidence="3" id="KW-1185">Reference proteome</keyword>
<dbReference type="GO" id="GO:0006071">
    <property type="term" value="P:glycerol metabolic process"/>
    <property type="evidence" value="ECO:0007669"/>
    <property type="project" value="InterPro"/>
</dbReference>
<evidence type="ECO:0000313" key="3">
    <source>
        <dbReference type="Proteomes" id="UP001057291"/>
    </source>
</evidence>
<gene>
    <name evidence="2" type="primary">yloV</name>
    <name evidence="2" type="ORF">DNHGIG_30870</name>
</gene>
<sequence>MDQKVLDGTRFVRIVLAAHHSLEANKEHVNALNVFPIPDGDTGTNMSMSFASGVQEMMEYKGTELYKLANSLSTGLLMGARGNSGVILSQLFRGFAHAIASQNEIDVRQFASALQNGVQTAYRAVVKPVEGTILTVAKEAARAAQAAAKKADATIRSVLEVLVAEAERALARTPDQLPILRQAGVVDSGGQGLVYIYKGFLAAMTGEEMEGEIQELIDRFSSDANVRSPSLAPHHGTDEFGYCTEFFIRLENRPLTDESAEQQIRQALSGFGNSLLVVADKQLVKIHIHAMRPGKVLERAMDFGPLSKIKIDNMTEQYHRLHHNVQETVEVHEEEPSEQRAARRYAIVTVAVGEGIVEVFQSLGVTQVIEGGPTMNPSTEDIMKAVEETGAEHVFVLPNNANIIMAAEQAQSVLRERMTVIPSRSIPQGIAAVLAFHEEHSQEENRAMMTEALSRVKSASITQAVRNSHFQEHEIREGDYLGLYEGKVVSIGHEQELTAQELLAKILDEDDELVTVFYGESVKQRDAESLVDKLSSSYKHCEFELQYGGQPLYDFIFSIE</sequence>
<reference evidence="2" key="1">
    <citation type="journal article" date="2023" name="Int. J. Syst. Evol. Microbiol.">
        <title>Collibacillus ludicampi gen. nov., sp. nov., a new soil bacterium of the family Alicyclobacillaceae.</title>
        <authorList>
            <person name="Jojima T."/>
            <person name="Ioku Y."/>
            <person name="Fukuta Y."/>
            <person name="Shirasaka N."/>
            <person name="Matsumura Y."/>
            <person name="Mori M."/>
        </authorList>
    </citation>
    <scope>NUCLEOTIDE SEQUENCE</scope>
    <source>
        <strain evidence="2">TP075</strain>
    </source>
</reference>
<dbReference type="GO" id="GO:0004371">
    <property type="term" value="F:glycerone kinase activity"/>
    <property type="evidence" value="ECO:0007669"/>
    <property type="project" value="InterPro"/>
</dbReference>